<protein>
    <submittedName>
        <fullName evidence="1">Uncharacterized protein</fullName>
    </submittedName>
</protein>
<accession>X0XU42</accession>
<dbReference type="EMBL" id="BARS01047471">
    <property type="protein sequence ID" value="GAG40143.1"/>
    <property type="molecule type" value="Genomic_DNA"/>
</dbReference>
<evidence type="ECO:0000313" key="1">
    <source>
        <dbReference type="EMBL" id="GAG40143.1"/>
    </source>
</evidence>
<reference evidence="1" key="1">
    <citation type="journal article" date="2014" name="Front. Microbiol.">
        <title>High frequency of phylogenetically diverse reductive dehalogenase-homologous genes in deep subseafloor sedimentary metagenomes.</title>
        <authorList>
            <person name="Kawai M."/>
            <person name="Futagami T."/>
            <person name="Toyoda A."/>
            <person name="Takaki Y."/>
            <person name="Nishi S."/>
            <person name="Hori S."/>
            <person name="Arai W."/>
            <person name="Tsubouchi T."/>
            <person name="Morono Y."/>
            <person name="Uchiyama I."/>
            <person name="Ito T."/>
            <person name="Fujiyama A."/>
            <person name="Inagaki F."/>
            <person name="Takami H."/>
        </authorList>
    </citation>
    <scope>NUCLEOTIDE SEQUENCE</scope>
    <source>
        <strain evidence="1">Expedition CK06-06</strain>
    </source>
</reference>
<sequence>MEAIAEKIKGMQPAFESCQGCDCVKALSELAIKLQVKLIFACSMYPEEMKTVENVLETVEEFIE</sequence>
<name>X0XU42_9ZZZZ</name>
<gene>
    <name evidence="1" type="ORF">S01H1_71297</name>
</gene>
<proteinExistence type="predicted"/>
<organism evidence="1">
    <name type="scientific">marine sediment metagenome</name>
    <dbReference type="NCBI Taxonomy" id="412755"/>
    <lineage>
        <taxon>unclassified sequences</taxon>
        <taxon>metagenomes</taxon>
        <taxon>ecological metagenomes</taxon>
    </lineage>
</organism>
<dbReference type="AlphaFoldDB" id="X0XU42"/>
<comment type="caution">
    <text evidence="1">The sequence shown here is derived from an EMBL/GenBank/DDBJ whole genome shotgun (WGS) entry which is preliminary data.</text>
</comment>